<feature type="domain" description="DUF5067" evidence="4">
    <location>
        <begin position="50"/>
        <end position="177"/>
    </location>
</feature>
<dbReference type="PROSITE" id="PS51257">
    <property type="entry name" value="PROKAR_LIPOPROTEIN"/>
    <property type="match status" value="1"/>
</dbReference>
<keyword evidence="1 3" id="KW-0732">Signal</keyword>
<dbReference type="Gene3D" id="2.60.40.1240">
    <property type="match status" value="1"/>
</dbReference>
<feature type="chain" id="PRO_5043454027" evidence="3">
    <location>
        <begin position="24"/>
        <end position="272"/>
    </location>
</feature>
<evidence type="ECO:0000256" key="3">
    <source>
        <dbReference type="SAM" id="SignalP"/>
    </source>
</evidence>
<feature type="compositionally biased region" description="Polar residues" evidence="2">
    <location>
        <begin position="25"/>
        <end position="38"/>
    </location>
</feature>
<dbReference type="InterPro" id="IPR029050">
    <property type="entry name" value="Immunoprotect_excell_Ig-like"/>
</dbReference>
<evidence type="ECO:0000313" key="6">
    <source>
        <dbReference type="Proteomes" id="UP001232113"/>
    </source>
</evidence>
<accession>A0AAW6XS07</accession>
<evidence type="ECO:0000313" key="5">
    <source>
        <dbReference type="EMBL" id="MDK6868983.1"/>
    </source>
</evidence>
<evidence type="ECO:0000259" key="4">
    <source>
        <dbReference type="Pfam" id="PF16729"/>
    </source>
</evidence>
<evidence type="ECO:0000256" key="1">
    <source>
        <dbReference type="ARBA" id="ARBA00022729"/>
    </source>
</evidence>
<dbReference type="EMBL" id="JASOLY010000015">
    <property type="protein sequence ID" value="MDK6868983.1"/>
    <property type="molecule type" value="Genomic_DNA"/>
</dbReference>
<dbReference type="Pfam" id="PF16729">
    <property type="entry name" value="DUF5067"/>
    <property type="match status" value="1"/>
</dbReference>
<feature type="compositionally biased region" description="Acidic residues" evidence="2">
    <location>
        <begin position="259"/>
        <end position="272"/>
    </location>
</feature>
<comment type="caution">
    <text evidence="5">The sequence shown here is derived from an EMBL/GenBank/DDBJ whole genome shotgun (WGS) entry which is preliminary data.</text>
</comment>
<protein>
    <submittedName>
        <fullName evidence="5">DUF5067 domain-containing protein</fullName>
    </submittedName>
</protein>
<feature type="region of interest" description="Disordered" evidence="2">
    <location>
        <begin position="212"/>
        <end position="272"/>
    </location>
</feature>
<dbReference type="InterPro" id="IPR031989">
    <property type="entry name" value="DUF5067"/>
</dbReference>
<dbReference type="AlphaFoldDB" id="A0AAW6XS07"/>
<organism evidence="5 6">
    <name type="scientific">Lactobacillus paragasseri</name>
    <dbReference type="NCBI Taxonomy" id="2107999"/>
    <lineage>
        <taxon>Bacteria</taxon>
        <taxon>Bacillati</taxon>
        <taxon>Bacillota</taxon>
        <taxon>Bacilli</taxon>
        <taxon>Lactobacillales</taxon>
        <taxon>Lactobacillaceae</taxon>
        <taxon>Lactobacillus</taxon>
    </lineage>
</organism>
<feature type="region of interest" description="Disordered" evidence="2">
    <location>
        <begin position="25"/>
        <end position="48"/>
    </location>
</feature>
<reference evidence="5" key="1">
    <citation type="submission" date="2023-05" db="EMBL/GenBank/DDBJ databases">
        <title>Cataloging the Phylogenetic Diversity of Human Bladder Bacteria.</title>
        <authorList>
            <person name="Du J."/>
        </authorList>
    </citation>
    <scope>NUCLEOTIDE SEQUENCE</scope>
    <source>
        <strain evidence="5">UMB6975B</strain>
    </source>
</reference>
<gene>
    <name evidence="5" type="ORF">QP354_07865</name>
</gene>
<name>A0AAW6XS07_9LACO</name>
<dbReference type="Proteomes" id="UP001232113">
    <property type="component" value="Unassembled WGS sequence"/>
</dbReference>
<feature type="signal peptide" evidence="3">
    <location>
        <begin position="1"/>
        <end position="23"/>
    </location>
</feature>
<proteinExistence type="predicted"/>
<sequence length="272" mass="29738">MKKRYVLSALGLMLLGLGTTACSSNNADNGGNKQATSKNAKKLDKEFKNTDKEADKKASYKFVGNTYKTDKGSVTINKLTKVTLKNATPDGDIHYVVIDASFTNNAKKGVTPEDFFNDNLKVEQKLAKSTHEVGDDRSQFEDNLTPWKDKINAKLNKVNPGETVQFAMSYELTNDNGDKDVDTYLLQPWDSTSMSELGKPLTIKVGTTKTITASKDDDSSSTDIDTDDNSSDTNDNNDSDKDSSSDKSSSDQDKSSSQSDEDTNDADNTNDN</sequence>
<feature type="compositionally biased region" description="Basic and acidic residues" evidence="2">
    <location>
        <begin position="238"/>
        <end position="254"/>
    </location>
</feature>
<evidence type="ECO:0000256" key="2">
    <source>
        <dbReference type="SAM" id="MobiDB-lite"/>
    </source>
</evidence>
<dbReference type="RefSeq" id="WP_186433666.1">
    <property type="nucleotide sequence ID" value="NZ_JASOLY010000015.1"/>
</dbReference>